<dbReference type="Proteomes" id="UP000019812">
    <property type="component" value="Unassembled WGS sequence"/>
</dbReference>
<proteinExistence type="predicted"/>
<name>A0A084XZF7_9PROT</name>
<dbReference type="STRING" id="1457154.CAPSK01_002439"/>
<gene>
    <name evidence="2" type="ORF">CAPSK01_002439</name>
</gene>
<comment type="caution">
    <text evidence="2">The sequence shown here is derived from an EMBL/GenBank/DDBJ whole genome shotgun (WGS) entry which is preliminary data.</text>
</comment>
<evidence type="ECO:0000313" key="2">
    <source>
        <dbReference type="EMBL" id="KFB67851.1"/>
    </source>
</evidence>
<organism evidence="2 3">
    <name type="scientific">Candidatus Accumulibacter vicinus</name>
    <dbReference type="NCBI Taxonomy" id="2954382"/>
    <lineage>
        <taxon>Bacteria</taxon>
        <taxon>Pseudomonadati</taxon>
        <taxon>Pseudomonadota</taxon>
        <taxon>Betaproteobacteria</taxon>
        <taxon>Candidatus Accumulibacter</taxon>
    </lineage>
</organism>
<evidence type="ECO:0000313" key="3">
    <source>
        <dbReference type="Proteomes" id="UP000019812"/>
    </source>
</evidence>
<dbReference type="Pfam" id="PF13699">
    <property type="entry name" value="eCIS_core"/>
    <property type="match status" value="1"/>
</dbReference>
<dbReference type="AlphaFoldDB" id="A0A084XZF7"/>
<evidence type="ECO:0000259" key="1">
    <source>
        <dbReference type="Pfam" id="PF13699"/>
    </source>
</evidence>
<dbReference type="EMBL" id="JDSS02000024">
    <property type="protein sequence ID" value="KFB67851.1"/>
    <property type="molecule type" value="Genomic_DNA"/>
</dbReference>
<sequence>MKNAQREKIAARTPTAVPRSLFSPAVRAPAVAPVALRHDASACPCGGTCPTCQSRSKAWPISQPGDAGEIEADRVADRVIRGDSVAASITPGAAQAGIARDAAQAGTTHAGADVQQAIETSRGEGQRLDSSIRAAMGSRFGEDFDKVRVHTDATAVRLSERLHAKAFAIGNDLYFGRDRFHPEATEGQRLLAHELAHVVQQRGGDEWLQRDSEDAADDWAVTEDLGEGEGAEPMEEQGGGCRAESNRSLLIHNFTTLDFTVPRGCRATVTFTAVWVPVGESVDCCTGADTYAVTRNGGTPRSLPVGPNICGDDSDSHPPEVGRITTPSGRQLLHIRVDRRGCEGISMDLRVNIRIHR</sequence>
<dbReference type="InterPro" id="IPR025295">
    <property type="entry name" value="eCIS_core_dom"/>
</dbReference>
<reference evidence="2 3" key="1">
    <citation type="submission" date="2014-07" db="EMBL/GenBank/DDBJ databases">
        <title>Expanding our view of genomic diversity in Candidatus Accumulibacter clades.</title>
        <authorList>
            <person name="Skennerton C.T."/>
            <person name="Barr J.J."/>
            <person name="Slater F.R."/>
            <person name="Bond P.L."/>
            <person name="Tyson G.W."/>
        </authorList>
    </citation>
    <scope>NUCLEOTIDE SEQUENCE [LARGE SCALE GENOMIC DNA]</scope>
    <source>
        <strain evidence="3">SK-01</strain>
    </source>
</reference>
<feature type="domain" description="eCIS core" evidence="1">
    <location>
        <begin position="128"/>
        <end position="204"/>
    </location>
</feature>
<accession>A0A084XZF7</accession>
<protein>
    <recommendedName>
        <fullName evidence="1">eCIS core domain-containing protein</fullName>
    </recommendedName>
</protein>